<feature type="domain" description="Svf1-like N-terminal" evidence="4">
    <location>
        <begin position="57"/>
        <end position="219"/>
    </location>
</feature>
<name>A0A9P8NVA5_9ASCO</name>
<sequence>MWKLVQSGLSVVAGTAEPEYGPESIHPVCSDLSKDEPLYSPLSPKDLEYQVPSHTCVETQTFYFNDDLYSGFAQVIHSNLVGLHTTAQFTFKIFKKSKPDAYVWTSTKLENFTVAGANFYADNLSVEVDDALRVYRIKSSVNPASIVDLTFELIGESVKFGKDGTTYYGTDLANPWGSMRHIFWPRCKVSGTLQLGGNEQFEQDITLNSGLGMYVMALQGMKPHHAAAAWNFLNYQSENYSVVVMEFTTPKSYNTTTVSVGIVTDKNGKTLLGSVDITTKHLKTYTDPVSGWNVPGEAEFTLRGKDLEVQVSGALTNLSERVDVMNELPQFVKNIASGVAGTKPYIFQFSNELDFKLVKDGKVEHSETGYGYTETTFISDVIKPSN</sequence>
<evidence type="ECO:0000259" key="5">
    <source>
        <dbReference type="Pfam" id="PF17187"/>
    </source>
</evidence>
<evidence type="ECO:0008006" key="8">
    <source>
        <dbReference type="Google" id="ProtNLM"/>
    </source>
</evidence>
<dbReference type="InterPro" id="IPR013931">
    <property type="entry name" value="Svf1-like_N"/>
</dbReference>
<comment type="subcellular location">
    <subcellularLocation>
        <location evidence="1">Cytoplasm</location>
    </subcellularLocation>
</comment>
<keyword evidence="7" id="KW-1185">Reference proteome</keyword>
<evidence type="ECO:0000256" key="2">
    <source>
        <dbReference type="ARBA" id="ARBA00009069"/>
    </source>
</evidence>
<evidence type="ECO:0000256" key="3">
    <source>
        <dbReference type="ARBA" id="ARBA00022490"/>
    </source>
</evidence>
<organism evidence="6 7">
    <name type="scientific">Ogataea polymorpha</name>
    <dbReference type="NCBI Taxonomy" id="460523"/>
    <lineage>
        <taxon>Eukaryota</taxon>
        <taxon>Fungi</taxon>
        <taxon>Dikarya</taxon>
        <taxon>Ascomycota</taxon>
        <taxon>Saccharomycotina</taxon>
        <taxon>Pichiomycetes</taxon>
        <taxon>Pichiales</taxon>
        <taxon>Pichiaceae</taxon>
        <taxon>Ogataea</taxon>
    </lineage>
</organism>
<dbReference type="GO" id="GO:0006979">
    <property type="term" value="P:response to oxidative stress"/>
    <property type="evidence" value="ECO:0007669"/>
    <property type="project" value="InterPro"/>
</dbReference>
<dbReference type="InterPro" id="IPR033394">
    <property type="entry name" value="Svf1-like_C"/>
</dbReference>
<gene>
    <name evidence="6" type="ORF">OGATHE_005907</name>
</gene>
<dbReference type="InterPro" id="IPR051385">
    <property type="entry name" value="Ceramide-binding_SVF1"/>
</dbReference>
<dbReference type="Pfam" id="PF17187">
    <property type="entry name" value="Svf1_C"/>
    <property type="match status" value="1"/>
</dbReference>
<comment type="caution">
    <text evidence="6">The sequence shown here is derived from an EMBL/GenBank/DDBJ whole genome shotgun (WGS) entry which is preliminary data.</text>
</comment>
<dbReference type="SUPFAM" id="SSF159245">
    <property type="entry name" value="AttH-like"/>
    <property type="match status" value="1"/>
</dbReference>
<dbReference type="Pfam" id="PF08622">
    <property type="entry name" value="Svf1"/>
    <property type="match status" value="1"/>
</dbReference>
<dbReference type="EMBL" id="JAEUBD010001504">
    <property type="protein sequence ID" value="KAH3659862.1"/>
    <property type="molecule type" value="Genomic_DNA"/>
</dbReference>
<keyword evidence="3" id="KW-0963">Cytoplasm</keyword>
<evidence type="ECO:0000313" key="7">
    <source>
        <dbReference type="Proteomes" id="UP000788993"/>
    </source>
</evidence>
<protein>
    <recommendedName>
        <fullName evidence="8">Survival factor 1</fullName>
    </recommendedName>
</protein>
<proteinExistence type="inferred from homology"/>
<dbReference type="PANTHER" id="PTHR47107:SF1">
    <property type="entry name" value="CERAMIDE-BINDING PROTEIN SVF1-RELATED"/>
    <property type="match status" value="1"/>
</dbReference>
<dbReference type="PANTHER" id="PTHR47107">
    <property type="entry name" value="SVF1-LIKE PROTEIN YDR222W-RELATED"/>
    <property type="match status" value="1"/>
</dbReference>
<reference evidence="6" key="1">
    <citation type="journal article" date="2021" name="Open Biol.">
        <title>Shared evolutionary footprints suggest mitochondrial oxidative damage underlies multiple complex I losses in fungi.</title>
        <authorList>
            <person name="Schikora-Tamarit M.A."/>
            <person name="Marcet-Houben M."/>
            <person name="Nosek J."/>
            <person name="Gabaldon T."/>
        </authorList>
    </citation>
    <scope>NUCLEOTIDE SEQUENCE</scope>
    <source>
        <strain evidence="6">NCAIM Y.01608</strain>
    </source>
</reference>
<reference evidence="6" key="2">
    <citation type="submission" date="2021-01" db="EMBL/GenBank/DDBJ databases">
        <authorList>
            <person name="Schikora-Tamarit M.A."/>
        </authorList>
    </citation>
    <scope>NUCLEOTIDE SEQUENCE</scope>
    <source>
        <strain evidence="6">NCAIM Y.01608</strain>
    </source>
</reference>
<comment type="similarity">
    <text evidence="2">Belongs to the SVF1 family.</text>
</comment>
<dbReference type="Proteomes" id="UP000788993">
    <property type="component" value="Unassembled WGS sequence"/>
</dbReference>
<dbReference type="AlphaFoldDB" id="A0A9P8NVA5"/>
<accession>A0A9P8NVA5</accession>
<dbReference type="GO" id="GO:0005737">
    <property type="term" value="C:cytoplasm"/>
    <property type="evidence" value="ECO:0007669"/>
    <property type="project" value="UniProtKB-SubCell"/>
</dbReference>
<feature type="domain" description="Svf1-like C-terminal" evidence="5">
    <location>
        <begin position="221"/>
        <end position="379"/>
    </location>
</feature>
<evidence type="ECO:0000313" key="6">
    <source>
        <dbReference type="EMBL" id="KAH3659862.1"/>
    </source>
</evidence>
<evidence type="ECO:0000259" key="4">
    <source>
        <dbReference type="Pfam" id="PF08622"/>
    </source>
</evidence>
<evidence type="ECO:0000256" key="1">
    <source>
        <dbReference type="ARBA" id="ARBA00004496"/>
    </source>
</evidence>